<evidence type="ECO:0000259" key="2">
    <source>
        <dbReference type="Pfam" id="PF13550"/>
    </source>
</evidence>
<proteinExistence type="predicted"/>
<reference evidence="4" key="2">
    <citation type="submission" date="2023-02" db="EMBL/GenBank/DDBJ databases">
        <authorList>
            <person name="Rayyan A."/>
            <person name="Meyer T."/>
            <person name="Kyndt J.A."/>
        </authorList>
    </citation>
    <scope>NUCLEOTIDE SEQUENCE</scope>
    <source>
        <strain evidence="4">DSM 9987</strain>
    </source>
</reference>
<dbReference type="GO" id="GO:0016787">
    <property type="term" value="F:hydrolase activity"/>
    <property type="evidence" value="ECO:0007669"/>
    <property type="project" value="UniProtKB-KW"/>
</dbReference>
<evidence type="ECO:0000313" key="4">
    <source>
        <dbReference type="EMBL" id="MDC7788689.1"/>
    </source>
</evidence>
<dbReference type="Pfam" id="PF23666">
    <property type="entry name" value="Rcc01698_C"/>
    <property type="match status" value="1"/>
</dbReference>
<name>A0ABT5JHB8_RHOTP</name>
<dbReference type="Gene3D" id="3.20.20.80">
    <property type="entry name" value="Glycosidases"/>
    <property type="match status" value="1"/>
</dbReference>
<evidence type="ECO:0000259" key="1">
    <source>
        <dbReference type="Pfam" id="PF13547"/>
    </source>
</evidence>
<dbReference type="Pfam" id="PF13547">
    <property type="entry name" value="GTA_TIM"/>
    <property type="match status" value="1"/>
</dbReference>
<dbReference type="RefSeq" id="WP_272779520.1">
    <property type="nucleotide sequence ID" value="NZ_JAQQLI010000049.1"/>
</dbReference>
<sequence length="1292" mass="135369">MASLVLSVAGGAVGGALFGPVGAIVGRIAGAAVGNALDHALLGGNDRSVEGPRLADLDVMASTEGAPIPRVYGRVRLSGQVIWATPIEEVATTTEESAGGKGMDSGGGTTSTTTYRYYADFAVGLCEGPIGRVGRIWADGEPLDLSGLVIRVHRGDEDQAADPLIVAEQGDDGAPAYRGLAYVVFERLPLAPYGNRIPQLAFEVMRPVGALERMIRAVTLIPGTTEFGYAPSTVVRVLGRGVSGAENRHVVTAASDVEAALDDLQAACPNLAEVAVVVAWFGTDLRAAHCEIRPGVDSAIKRTHPLVWSVAGLPRAAAPPVSQVDGRPAFGGTPSDASVRGLIAELKARGLKVTLYPFVMMDVPAGNARPDPWTGAASQPAYPWRGRVTCDPAPGRPGSPDGTAAAQAQVDAFFGADDPDAWRYRRMVLHYAALAAGAGGVDGFLVGSELIGLTRIRSASGVYPAVTALAALAAEAKAILGAGTMVTYGADWTEYGAHVVDAAATEVRFPLDPLWASPAIDAIGIDWYAPLADWRDTAGHLDRAAADDIHDRAYLARNLRAGEAFDWFYASEAARIAQARTPITDGRGEPWIFRQKDIWSFWAHPHHERVGGMRLATPTAFVPMAKPIRLTEVGCPAVDKGANQPSVFPDATSSEGGRPWFSSGRRDDLIQRRVLEAVLATFDPAYGATLEDNPVSPVYGGRMVDPAAITLWTFDARPWPLFPAATDVWSDGPNWETGHWLTGRLGACPLDGLVAAMLSDAGVSGCDTARLGEGPDGAVIDRPMTPRAALDPLGAAFAFDAVADGATLVFRPRGGAPVAEIGEDDLVWPEQGAPARLVRSQETELPRAVSLGFTDVDADYRRAAVQSRRLVGGAARVLQADLAVVMDRAAAERRAEIRLQDLWAARETASFALPPSRLGLMPGDVIGLTVGGRRRLVEIREIVDTASRAVTAQAIDPEVFSLPLAARARTVPRLPDPVGPADVVVLDLPTLPGDASTADTVLARLALAADPWPGALAVWRSFDGETFERIAVAAAPAVIGETLDDLPAGPAGRIDRHAAVRVRLSGGALASISDAALLAGGNAAVLVAPDGPCEVIQFGTAELVATRTWRLSRLLRGQAGTEHAIAAPLAAGATIVRLDDVLVPVARGIDSLGRTMVLRVVAADRDHGDASAVAVTVTPQATALRPLAPVRLAGRRTAEGIALSWIRRTRRDGDSWEVAEVPLGEEIEAYAVDILNGGTVVRTLSTAGPSALYQTAQEIADFGTPQANLSVRVVQLSATVGRGIAATADLAL</sequence>
<reference evidence="4" key="1">
    <citation type="journal article" date="2023" name="Microbiol Resour">
        <title>Genome Sequences of Rhodoplanes serenus and Two Thermotolerant Strains, Rhodoplanes tepidamans and 'Rhodoplanes cryptolactis,' Further Refine the Genus.</title>
        <authorList>
            <person name="Rayyan A.A."/>
            <person name="Kyndt J.A."/>
        </authorList>
    </citation>
    <scope>NUCLEOTIDE SEQUENCE</scope>
    <source>
        <strain evidence="4">DSM 9987</strain>
    </source>
</reference>
<accession>A0ABT5JHB8</accession>
<evidence type="ECO:0000313" key="5">
    <source>
        <dbReference type="Proteomes" id="UP001165652"/>
    </source>
</evidence>
<gene>
    <name evidence="4" type="ORF">PQJ73_23615</name>
</gene>
<dbReference type="InterPro" id="IPR017853">
    <property type="entry name" value="GH"/>
</dbReference>
<organism evidence="4 5">
    <name type="scientific">Rhodoplanes tepidamans</name>
    <name type="common">Rhodoplanes cryptolactis</name>
    <dbReference type="NCBI Taxonomy" id="200616"/>
    <lineage>
        <taxon>Bacteria</taxon>
        <taxon>Pseudomonadati</taxon>
        <taxon>Pseudomonadota</taxon>
        <taxon>Alphaproteobacteria</taxon>
        <taxon>Hyphomicrobiales</taxon>
        <taxon>Nitrobacteraceae</taxon>
        <taxon>Rhodoplanes</taxon>
    </lineage>
</organism>
<dbReference type="InterPro" id="IPR025195">
    <property type="entry name" value="GTA_TIM_dom"/>
</dbReference>
<dbReference type="Pfam" id="PF13550">
    <property type="entry name" value="Phage-tail_3"/>
    <property type="match status" value="1"/>
</dbReference>
<dbReference type="Proteomes" id="UP001165652">
    <property type="component" value="Unassembled WGS sequence"/>
</dbReference>
<comment type="caution">
    <text evidence="4">The sequence shown here is derived from an EMBL/GenBank/DDBJ whole genome shotgun (WGS) entry which is preliminary data.</text>
</comment>
<protein>
    <submittedName>
        <fullName evidence="4">Glycoside hydrolase/phage tail family protein</fullName>
    </submittedName>
</protein>
<dbReference type="SUPFAM" id="SSF51445">
    <property type="entry name" value="(Trans)glycosidases"/>
    <property type="match status" value="1"/>
</dbReference>
<dbReference type="CDD" id="cd19607">
    <property type="entry name" value="GTA_TIM-barrel-like"/>
    <property type="match status" value="1"/>
</dbReference>
<feature type="domain" description="Tip attachment protein J" evidence="2">
    <location>
        <begin position="781"/>
        <end position="943"/>
    </location>
</feature>
<dbReference type="InterPro" id="IPR056490">
    <property type="entry name" value="Rcc01698_C"/>
</dbReference>
<dbReference type="EMBL" id="JAQQLI010000049">
    <property type="protein sequence ID" value="MDC7788689.1"/>
    <property type="molecule type" value="Genomic_DNA"/>
</dbReference>
<evidence type="ECO:0000259" key="3">
    <source>
        <dbReference type="Pfam" id="PF23666"/>
    </source>
</evidence>
<feature type="domain" description="GTA TIM-barrel-like" evidence="1">
    <location>
        <begin position="422"/>
        <end position="723"/>
    </location>
</feature>
<feature type="domain" description="Rcc01698-like C-terminal" evidence="3">
    <location>
        <begin position="1037"/>
        <end position="1136"/>
    </location>
</feature>
<dbReference type="InterPro" id="IPR032876">
    <property type="entry name" value="J_dom"/>
</dbReference>
<keyword evidence="5" id="KW-1185">Reference proteome</keyword>
<keyword evidence="4" id="KW-0378">Hydrolase</keyword>